<dbReference type="AlphaFoldDB" id="A0A7S3LGZ9"/>
<sequence length="564" mass="62387">MMQNSVSKRSTRTWSQDSNSALKRQRTSSFNILDENVGTPHRIASLKKRAKAKGMATPSPGRANGALAMLHFTNSFNKRELKPCRPSQTLGDILQEFIRKYGKSVQSLNVSEVSSCLGCQVEPIVDLAQILHVFGVARFNNENATLLWIGTDCIKSSIEDIVQLSQASTSTSYSHLTRKAVSIYVRHSDIHGKNKPLTLGNLLIAMHRKEDCIILDKLHNISSVLVVLGLAQAIKTENSCNEPQKYCYKWIGPKVRNTQIHLGPTHNGTPPYVFRTAFSLFQHMPPPMSGPRRFKVNSNITPIEAMIKPTVRETPQSVINMRKSSRAAVREAIRSAIQTNSGKITEKKTSSECLKPLTSQSTQNFVRISIRSNLTKTKEPTRDASGKILASRESAAKVKKTGTFTFCSAGVKPVGIDSTLSPTLFCQKHISKNKPEVKKKSSGFRSAVLLSTPELSEAKTRSAIKEHLKDATLIGKACLSEGNVPKTAPLVMDNPRVIEQTIQPMPELCDVWTKHKVEKKEENEDTFSTMSQESAGSFEILTQETATSSIFSGLKRDFSIVSNF</sequence>
<protein>
    <submittedName>
        <fullName evidence="2">Uncharacterized protein</fullName>
    </submittedName>
</protein>
<feature type="region of interest" description="Disordered" evidence="1">
    <location>
        <begin position="1"/>
        <end position="26"/>
    </location>
</feature>
<dbReference type="EMBL" id="HBIN01001753">
    <property type="protein sequence ID" value="CAE0430739.1"/>
    <property type="molecule type" value="Transcribed_RNA"/>
</dbReference>
<accession>A0A7S3LGZ9</accession>
<evidence type="ECO:0000313" key="2">
    <source>
        <dbReference type="EMBL" id="CAE0430739.1"/>
    </source>
</evidence>
<evidence type="ECO:0000256" key="1">
    <source>
        <dbReference type="SAM" id="MobiDB-lite"/>
    </source>
</evidence>
<name>A0A7S3LGZ9_9STRA</name>
<gene>
    <name evidence="2" type="ORF">ASTO00021_LOCUS1098</name>
</gene>
<organism evidence="2">
    <name type="scientific">Aplanochytrium stocchinoi</name>
    <dbReference type="NCBI Taxonomy" id="215587"/>
    <lineage>
        <taxon>Eukaryota</taxon>
        <taxon>Sar</taxon>
        <taxon>Stramenopiles</taxon>
        <taxon>Bigyra</taxon>
        <taxon>Labyrinthulomycetes</taxon>
        <taxon>Thraustochytrida</taxon>
        <taxon>Thraustochytriidae</taxon>
        <taxon>Aplanochytrium</taxon>
    </lineage>
</organism>
<reference evidence="2" key="1">
    <citation type="submission" date="2021-01" db="EMBL/GenBank/DDBJ databases">
        <authorList>
            <person name="Corre E."/>
            <person name="Pelletier E."/>
            <person name="Niang G."/>
            <person name="Scheremetjew M."/>
            <person name="Finn R."/>
            <person name="Kale V."/>
            <person name="Holt S."/>
            <person name="Cochrane G."/>
            <person name="Meng A."/>
            <person name="Brown T."/>
            <person name="Cohen L."/>
        </authorList>
    </citation>
    <scope>NUCLEOTIDE SEQUENCE</scope>
    <source>
        <strain evidence="2">GSBS06</strain>
    </source>
</reference>
<proteinExistence type="predicted"/>